<evidence type="ECO:0000256" key="1">
    <source>
        <dbReference type="ARBA" id="ARBA00022515"/>
    </source>
</evidence>
<reference evidence="3 4" key="1">
    <citation type="submission" date="2024-10" db="EMBL/GenBank/DDBJ databases">
        <title>The Natural Products Discovery Center: Release of the First 8490 Sequenced Strains for Exploring Actinobacteria Biosynthetic Diversity.</title>
        <authorList>
            <person name="Kalkreuter E."/>
            <person name="Kautsar S.A."/>
            <person name="Yang D."/>
            <person name="Bader C.D."/>
            <person name="Teijaro C.N."/>
            <person name="Fluegel L."/>
            <person name="Davis C.M."/>
            <person name="Simpson J.R."/>
            <person name="Lauterbach L."/>
            <person name="Steele A.D."/>
            <person name="Gui C."/>
            <person name="Meng S."/>
            <person name="Li G."/>
            <person name="Viehrig K."/>
            <person name="Ye F."/>
            <person name="Su P."/>
            <person name="Kiefer A.F."/>
            <person name="Nichols A."/>
            <person name="Cepeda A.J."/>
            <person name="Yan W."/>
            <person name="Fan B."/>
            <person name="Jiang Y."/>
            <person name="Adhikari A."/>
            <person name="Zheng C.-J."/>
            <person name="Schuster L."/>
            <person name="Cowan T.M."/>
            <person name="Smanski M.J."/>
            <person name="Chevrette M.G."/>
            <person name="De Carvalho L.P.S."/>
            <person name="Shen B."/>
        </authorList>
    </citation>
    <scope>NUCLEOTIDE SEQUENCE [LARGE SCALE GENOMIC DNA]</scope>
    <source>
        <strain evidence="3 4">NPDC049639</strain>
    </source>
</reference>
<dbReference type="PROSITE" id="PS51199">
    <property type="entry name" value="SF4_HELICASE"/>
    <property type="match status" value="1"/>
</dbReference>
<protein>
    <submittedName>
        <fullName evidence="3">DnaB-like helicase C-terminal domain-containing protein</fullName>
    </submittedName>
</protein>
<evidence type="ECO:0000259" key="2">
    <source>
        <dbReference type="PROSITE" id="PS51199"/>
    </source>
</evidence>
<comment type="caution">
    <text evidence="3">The sequence shown here is derived from an EMBL/GenBank/DDBJ whole genome shotgun (WGS) entry which is preliminary data.</text>
</comment>
<dbReference type="PANTHER" id="PTHR30153">
    <property type="entry name" value="REPLICATIVE DNA HELICASE DNAB"/>
    <property type="match status" value="1"/>
</dbReference>
<feature type="domain" description="SF4 helicase" evidence="2">
    <location>
        <begin position="32"/>
        <end position="327"/>
    </location>
</feature>
<sequence>MVTPETPPASHPPLLSLGEVLNRADELLLAGQAPAARPLPTGFGLLDRYLAGGLRGGELCLLGGPQGLGKTAFALMVARHAAAGGEACVVVSYEHDQVTLLERMVSLEAGDSIGMEGVHLRRVREALERTRGGSLEERLSTSFGGASAVASLRGYGDRLLVHPAGPEPAGLKEIRAFVTAAAERTGRTPLLVVDYLQKIPVDGGTSDDDRIARAVAGLKSIALDLGVPVLAVSAADKAGLTPGRRLRVNHLHGPAGLAYEADVILLLNEKFDVVARHHLVYDTRSVERFRDYVVLTIEKNRSGVAGIDLQLRKRLEQSRFERDAEDVPEELVDERLFVD</sequence>
<dbReference type="Gene3D" id="3.40.50.300">
    <property type="entry name" value="P-loop containing nucleotide triphosphate hydrolases"/>
    <property type="match status" value="1"/>
</dbReference>
<evidence type="ECO:0000313" key="3">
    <source>
        <dbReference type="EMBL" id="MFI7589479.1"/>
    </source>
</evidence>
<dbReference type="PANTHER" id="PTHR30153:SF2">
    <property type="entry name" value="REPLICATIVE DNA HELICASE"/>
    <property type="match status" value="1"/>
</dbReference>
<dbReference type="InterPro" id="IPR007694">
    <property type="entry name" value="DNA_helicase_DnaB-like_C"/>
</dbReference>
<keyword evidence="4" id="KW-1185">Reference proteome</keyword>
<dbReference type="EMBL" id="JBITLV010000007">
    <property type="protein sequence ID" value="MFI7589479.1"/>
    <property type="molecule type" value="Genomic_DNA"/>
</dbReference>
<dbReference type="Pfam" id="PF03796">
    <property type="entry name" value="DnaB_C"/>
    <property type="match status" value="2"/>
</dbReference>
<proteinExistence type="predicted"/>
<keyword evidence="1" id="KW-0639">Primosome</keyword>
<accession>A0ABW8ASZ8</accession>
<gene>
    <name evidence="3" type="ORF">ACIB24_20635</name>
</gene>
<dbReference type="InterPro" id="IPR027417">
    <property type="entry name" value="P-loop_NTPase"/>
</dbReference>
<name>A0ABW8ASZ8_9ACTN</name>
<evidence type="ECO:0000313" key="4">
    <source>
        <dbReference type="Proteomes" id="UP001612915"/>
    </source>
</evidence>
<dbReference type="SMART" id="SM00382">
    <property type="entry name" value="AAA"/>
    <property type="match status" value="1"/>
</dbReference>
<dbReference type="InterPro" id="IPR003593">
    <property type="entry name" value="AAA+_ATPase"/>
</dbReference>
<dbReference type="SUPFAM" id="SSF52540">
    <property type="entry name" value="P-loop containing nucleoside triphosphate hydrolases"/>
    <property type="match status" value="1"/>
</dbReference>
<dbReference type="Proteomes" id="UP001612915">
    <property type="component" value="Unassembled WGS sequence"/>
</dbReference>
<dbReference type="RefSeq" id="WP_398284066.1">
    <property type="nucleotide sequence ID" value="NZ_JBITLV010000007.1"/>
</dbReference>
<organism evidence="3 4">
    <name type="scientific">Spongisporangium articulatum</name>
    <dbReference type="NCBI Taxonomy" id="3362603"/>
    <lineage>
        <taxon>Bacteria</taxon>
        <taxon>Bacillati</taxon>
        <taxon>Actinomycetota</taxon>
        <taxon>Actinomycetes</taxon>
        <taxon>Kineosporiales</taxon>
        <taxon>Kineosporiaceae</taxon>
        <taxon>Spongisporangium</taxon>
    </lineage>
</organism>